<dbReference type="GO" id="GO:0003677">
    <property type="term" value="F:DNA binding"/>
    <property type="evidence" value="ECO:0007669"/>
    <property type="project" value="InterPro"/>
</dbReference>
<protein>
    <submittedName>
        <fullName evidence="7">Sigma-70 family RNA polymerase sigma factor</fullName>
    </submittedName>
</protein>
<dbReference type="Gene3D" id="1.10.10.10">
    <property type="entry name" value="Winged helix-like DNA-binding domain superfamily/Winged helix DNA-binding domain"/>
    <property type="match status" value="1"/>
</dbReference>
<dbReference type="InterPro" id="IPR007627">
    <property type="entry name" value="RNA_pol_sigma70_r2"/>
</dbReference>
<proteinExistence type="inferred from homology"/>
<dbReference type="GO" id="GO:0016987">
    <property type="term" value="F:sigma factor activity"/>
    <property type="evidence" value="ECO:0007669"/>
    <property type="project" value="UniProtKB-KW"/>
</dbReference>
<evidence type="ECO:0000259" key="5">
    <source>
        <dbReference type="Pfam" id="PF04542"/>
    </source>
</evidence>
<evidence type="ECO:0000256" key="4">
    <source>
        <dbReference type="ARBA" id="ARBA00023163"/>
    </source>
</evidence>
<keyword evidence="3" id="KW-0731">Sigma factor</keyword>
<dbReference type="SUPFAM" id="SSF88946">
    <property type="entry name" value="Sigma2 domain of RNA polymerase sigma factors"/>
    <property type="match status" value="1"/>
</dbReference>
<gene>
    <name evidence="7" type="ORF">H9L23_09870</name>
</gene>
<dbReference type="PANTHER" id="PTHR43133:SF46">
    <property type="entry name" value="RNA POLYMERASE SIGMA-70 FACTOR ECF SUBFAMILY"/>
    <property type="match status" value="1"/>
</dbReference>
<dbReference type="EMBL" id="CP060723">
    <property type="protein sequence ID" value="QNN44355.1"/>
    <property type="molecule type" value="Genomic_DNA"/>
</dbReference>
<dbReference type="RefSeq" id="WP_187594799.1">
    <property type="nucleotide sequence ID" value="NZ_CP060723.1"/>
</dbReference>
<dbReference type="InterPro" id="IPR013324">
    <property type="entry name" value="RNA_pol_sigma_r3/r4-like"/>
</dbReference>
<feature type="domain" description="RNA polymerase sigma factor 70 region 4 type 2" evidence="6">
    <location>
        <begin position="122"/>
        <end position="173"/>
    </location>
</feature>
<dbReference type="AlphaFoldDB" id="A0A7G9QLY0"/>
<dbReference type="SUPFAM" id="SSF88659">
    <property type="entry name" value="Sigma3 and sigma4 domains of RNA polymerase sigma factors"/>
    <property type="match status" value="1"/>
</dbReference>
<keyword evidence="2" id="KW-0805">Transcription regulation</keyword>
<dbReference type="InterPro" id="IPR014284">
    <property type="entry name" value="RNA_pol_sigma-70_dom"/>
</dbReference>
<reference evidence="7 8" key="1">
    <citation type="submission" date="2020-08" db="EMBL/GenBank/DDBJ databases">
        <title>Genome sequence of Pedobacter roseus KACC 11594T.</title>
        <authorList>
            <person name="Hyun D.-W."/>
            <person name="Bae J.-W."/>
        </authorList>
    </citation>
    <scope>NUCLEOTIDE SEQUENCE [LARGE SCALE GENOMIC DNA]</scope>
    <source>
        <strain evidence="7 8">KACC 11594</strain>
    </source>
</reference>
<dbReference type="InterPro" id="IPR013249">
    <property type="entry name" value="RNA_pol_sigma70_r4_t2"/>
</dbReference>
<evidence type="ECO:0000259" key="6">
    <source>
        <dbReference type="Pfam" id="PF08281"/>
    </source>
</evidence>
<evidence type="ECO:0000313" key="7">
    <source>
        <dbReference type="EMBL" id="QNN44355.1"/>
    </source>
</evidence>
<organism evidence="7 8">
    <name type="scientific">Pedobacter roseus</name>
    <dbReference type="NCBI Taxonomy" id="336820"/>
    <lineage>
        <taxon>Bacteria</taxon>
        <taxon>Pseudomonadati</taxon>
        <taxon>Bacteroidota</taxon>
        <taxon>Sphingobacteriia</taxon>
        <taxon>Sphingobacteriales</taxon>
        <taxon>Sphingobacteriaceae</taxon>
        <taxon>Pedobacter</taxon>
    </lineage>
</organism>
<sequence length="195" mass="22844">MFGELESNFFLLVKLNKDKAFNLVFDAYWNTLYKQACKKVHCNEIAQDLVQDVFVSLWDKIEFLDAEGSVLAYLFAILRNKILKLYEKDEVRLRYAVSVASVTAPSDLYSQNSMLEKELKTIIDTEIERMPLRMKEIYLLKKEDDLSIRQIAEDLSLSEQTVKNQLQMAYQRLRTRVKDYDSSLIMLALLISKHL</sequence>
<dbReference type="NCBIfam" id="TIGR02937">
    <property type="entry name" value="sigma70-ECF"/>
    <property type="match status" value="1"/>
</dbReference>
<feature type="domain" description="RNA polymerase sigma-70 region 2" evidence="5">
    <location>
        <begin position="25"/>
        <end position="88"/>
    </location>
</feature>
<dbReference type="Pfam" id="PF04542">
    <property type="entry name" value="Sigma70_r2"/>
    <property type="match status" value="1"/>
</dbReference>
<dbReference type="KEGG" id="proe:H9L23_09870"/>
<evidence type="ECO:0000256" key="2">
    <source>
        <dbReference type="ARBA" id="ARBA00023015"/>
    </source>
</evidence>
<comment type="similarity">
    <text evidence="1">Belongs to the sigma-70 factor family. ECF subfamily.</text>
</comment>
<evidence type="ECO:0000313" key="8">
    <source>
        <dbReference type="Proteomes" id="UP000515806"/>
    </source>
</evidence>
<dbReference type="PANTHER" id="PTHR43133">
    <property type="entry name" value="RNA POLYMERASE ECF-TYPE SIGMA FACTO"/>
    <property type="match status" value="1"/>
</dbReference>
<dbReference type="Gene3D" id="1.10.1740.10">
    <property type="match status" value="1"/>
</dbReference>
<dbReference type="InterPro" id="IPR013325">
    <property type="entry name" value="RNA_pol_sigma_r2"/>
</dbReference>
<dbReference type="GO" id="GO:0006352">
    <property type="term" value="P:DNA-templated transcription initiation"/>
    <property type="evidence" value="ECO:0007669"/>
    <property type="project" value="InterPro"/>
</dbReference>
<name>A0A7G9QLY0_9SPHI</name>
<dbReference type="InterPro" id="IPR039425">
    <property type="entry name" value="RNA_pol_sigma-70-like"/>
</dbReference>
<keyword evidence="4" id="KW-0804">Transcription</keyword>
<keyword evidence="8" id="KW-1185">Reference proteome</keyword>
<dbReference type="Proteomes" id="UP000515806">
    <property type="component" value="Chromosome"/>
</dbReference>
<dbReference type="Pfam" id="PF08281">
    <property type="entry name" value="Sigma70_r4_2"/>
    <property type="match status" value="1"/>
</dbReference>
<evidence type="ECO:0000256" key="1">
    <source>
        <dbReference type="ARBA" id="ARBA00010641"/>
    </source>
</evidence>
<dbReference type="InterPro" id="IPR036388">
    <property type="entry name" value="WH-like_DNA-bd_sf"/>
</dbReference>
<evidence type="ECO:0000256" key="3">
    <source>
        <dbReference type="ARBA" id="ARBA00023082"/>
    </source>
</evidence>
<accession>A0A7G9QLY0</accession>